<dbReference type="NCBIfam" id="TIGR01615">
    <property type="entry name" value="A_thal_3542"/>
    <property type="match status" value="1"/>
</dbReference>
<dbReference type="Proteomes" id="UP001634007">
    <property type="component" value="Unassembled WGS sequence"/>
</dbReference>
<evidence type="ECO:0000313" key="3">
    <source>
        <dbReference type="Proteomes" id="UP001634007"/>
    </source>
</evidence>
<sequence length="416" mass="47662">MHRTHVYLSSSFNLKKKKEKEKHFHDLPYPPKAASHISIYITPVIGESYSIFFTLKSLSPKKSKRKSEATSAARPISSSFQDMAKVLPIKFKRVAAAFDEAARLCESSGSEHSVSSESFPDLSDLVTSFMEKEGRVEAEEDHDDEKLSKEECEGNDFDDCWSDSDESSTRETLEDIFVRDYNGDEVKVKIGAEVELACEFIGRGRVNMSSHDFKRRLMARLRDRGFDAGLCKSRWEKTGRLPAGDYQYIDVNVNDTSYITEVSLAGEFEIARPTDRITSLLKIFPAIFVGRPEELKQVVRIMSTAIRQSLKKRDLLVPPWRKNSYMQNKWFSSYKRTTNRVSEASSMAKPQDRQITKHLIGFKASRVKDCFCREDFARKTRSRMTGNLTAVFHGHDTSLHLWFESQHKSRLVSSDD</sequence>
<comment type="caution">
    <text evidence="2">The sequence shown here is derived from an EMBL/GenBank/DDBJ whole genome shotgun (WGS) entry which is preliminary data.</text>
</comment>
<reference evidence="2 3" key="1">
    <citation type="submission" date="2024-11" db="EMBL/GenBank/DDBJ databases">
        <title>Chromosome-level genome assembly of Eucalyptus globulus Labill. provides insights into its genome evolution.</title>
        <authorList>
            <person name="Li X."/>
        </authorList>
    </citation>
    <scope>NUCLEOTIDE SEQUENCE [LARGE SCALE GENOMIC DNA]</scope>
    <source>
        <strain evidence="2">CL2024</strain>
        <tissue evidence="2">Fresh tender leaves</tissue>
    </source>
</reference>
<protein>
    <submittedName>
        <fullName evidence="2">Uncharacterized protein</fullName>
    </submittedName>
</protein>
<keyword evidence="3" id="KW-1185">Reference proteome</keyword>
<dbReference type="PANTHER" id="PTHR31579">
    <property type="entry name" value="OS03G0796600 PROTEIN"/>
    <property type="match status" value="1"/>
</dbReference>
<dbReference type="PANTHER" id="PTHR31579:SF42">
    <property type="entry name" value="DUF506 FAMILY PROTEIN (DUF506)"/>
    <property type="match status" value="1"/>
</dbReference>
<feature type="compositionally biased region" description="Acidic residues" evidence="1">
    <location>
        <begin position="153"/>
        <end position="166"/>
    </location>
</feature>
<name>A0ABD3KXE3_EUCGL</name>
<evidence type="ECO:0000313" key="2">
    <source>
        <dbReference type="EMBL" id="KAL3742237.1"/>
    </source>
</evidence>
<feature type="region of interest" description="Disordered" evidence="1">
    <location>
        <begin position="133"/>
        <end position="166"/>
    </location>
</feature>
<accession>A0ABD3KXE3</accession>
<dbReference type="EMBL" id="JBJKBG010000004">
    <property type="protein sequence ID" value="KAL3742237.1"/>
    <property type="molecule type" value="Genomic_DNA"/>
</dbReference>
<organism evidence="2 3">
    <name type="scientific">Eucalyptus globulus</name>
    <name type="common">Tasmanian blue gum</name>
    <dbReference type="NCBI Taxonomy" id="34317"/>
    <lineage>
        <taxon>Eukaryota</taxon>
        <taxon>Viridiplantae</taxon>
        <taxon>Streptophyta</taxon>
        <taxon>Embryophyta</taxon>
        <taxon>Tracheophyta</taxon>
        <taxon>Spermatophyta</taxon>
        <taxon>Magnoliopsida</taxon>
        <taxon>eudicotyledons</taxon>
        <taxon>Gunneridae</taxon>
        <taxon>Pentapetalae</taxon>
        <taxon>rosids</taxon>
        <taxon>malvids</taxon>
        <taxon>Myrtales</taxon>
        <taxon>Myrtaceae</taxon>
        <taxon>Myrtoideae</taxon>
        <taxon>Eucalypteae</taxon>
        <taxon>Eucalyptus</taxon>
    </lineage>
</organism>
<evidence type="ECO:0000256" key="1">
    <source>
        <dbReference type="SAM" id="MobiDB-lite"/>
    </source>
</evidence>
<proteinExistence type="predicted"/>
<dbReference type="AlphaFoldDB" id="A0ABD3KXE3"/>
<dbReference type="Pfam" id="PF04720">
    <property type="entry name" value="PDDEXK_6"/>
    <property type="match status" value="1"/>
</dbReference>
<dbReference type="InterPro" id="IPR006502">
    <property type="entry name" value="PDDEXK-like"/>
</dbReference>
<gene>
    <name evidence="2" type="ORF">ACJRO7_017685</name>
</gene>